<evidence type="ECO:0000313" key="2">
    <source>
        <dbReference type="Proteomes" id="UP000023464"/>
    </source>
</evidence>
<dbReference type="Proteomes" id="UP000023464">
    <property type="component" value="Unassembled WGS sequence"/>
</dbReference>
<organism evidence="1 2">
    <name type="scientific">Photorhabdus aegyptia</name>
    <dbReference type="NCBI Taxonomy" id="2805098"/>
    <lineage>
        <taxon>Bacteria</taxon>
        <taxon>Pseudomonadati</taxon>
        <taxon>Pseudomonadota</taxon>
        <taxon>Gammaproteobacteria</taxon>
        <taxon>Enterobacterales</taxon>
        <taxon>Morganellaceae</taxon>
        <taxon>Photorhabdus</taxon>
    </lineage>
</organism>
<reference evidence="1 2" key="1">
    <citation type="submission" date="2014-03" db="EMBL/GenBank/DDBJ databases">
        <title>Draft Genome of Photorhabdus luminescens BA1, an Egyptian Isolate.</title>
        <authorList>
            <person name="Ghazal S."/>
            <person name="Hurst S.G.IV."/>
            <person name="Morris K."/>
            <person name="Thomas K."/>
            <person name="Tisa L.S."/>
        </authorList>
    </citation>
    <scope>NUCLEOTIDE SEQUENCE [LARGE SCALE GENOMIC DNA]</scope>
    <source>
        <strain evidence="1 2">BA1</strain>
    </source>
</reference>
<keyword evidence="2" id="KW-1185">Reference proteome</keyword>
<proteinExistence type="predicted"/>
<sequence>MENIDLAKYRIHNFVSMYGYFKVSLNDNNYA</sequence>
<evidence type="ECO:0000313" key="1">
    <source>
        <dbReference type="EMBL" id="EYU16610.1"/>
    </source>
</evidence>
<protein>
    <submittedName>
        <fullName evidence="1">Uncharacterized protein</fullName>
    </submittedName>
</protein>
<comment type="caution">
    <text evidence="1">The sequence shown here is derived from an EMBL/GenBank/DDBJ whole genome shotgun (WGS) entry which is preliminary data.</text>
</comment>
<name>A0A022PQD6_9GAMM</name>
<dbReference type="EMBL" id="JFGV01000009">
    <property type="protein sequence ID" value="EYU16610.1"/>
    <property type="molecule type" value="Genomic_DNA"/>
</dbReference>
<dbReference type="AlphaFoldDB" id="A0A022PQD6"/>
<gene>
    <name evidence="1" type="ORF">BA1DRAFT_00894</name>
</gene>
<accession>A0A022PQD6</accession>